<dbReference type="InterPro" id="IPR025736">
    <property type="entry name" value="PucR_C-HTH_dom"/>
</dbReference>
<accession>A0ABT7H4H6</accession>
<evidence type="ECO:0000259" key="2">
    <source>
        <dbReference type="Pfam" id="PF07905"/>
    </source>
</evidence>
<dbReference type="Pfam" id="PF13556">
    <property type="entry name" value="HTH_30"/>
    <property type="match status" value="1"/>
</dbReference>
<feature type="compositionally biased region" description="Gly residues" evidence="1">
    <location>
        <begin position="254"/>
        <end position="278"/>
    </location>
</feature>
<evidence type="ECO:0000256" key="1">
    <source>
        <dbReference type="SAM" id="MobiDB-lite"/>
    </source>
</evidence>
<dbReference type="RefSeq" id="WP_285346304.1">
    <property type="nucleotide sequence ID" value="NZ_JASITI010000073.1"/>
</dbReference>
<name>A0ABT7H4H6_9ACTN</name>
<dbReference type="PANTHER" id="PTHR33744:SF1">
    <property type="entry name" value="DNA-BINDING TRANSCRIPTIONAL ACTIVATOR ADER"/>
    <property type="match status" value="1"/>
</dbReference>
<feature type="compositionally biased region" description="Low complexity" evidence="1">
    <location>
        <begin position="279"/>
        <end position="303"/>
    </location>
</feature>
<proteinExistence type="predicted"/>
<dbReference type="InterPro" id="IPR051448">
    <property type="entry name" value="CdaR-like_regulators"/>
</dbReference>
<evidence type="ECO:0000313" key="5">
    <source>
        <dbReference type="Proteomes" id="UP001223390"/>
    </source>
</evidence>
<feature type="compositionally biased region" description="Low complexity" evidence="1">
    <location>
        <begin position="225"/>
        <end position="253"/>
    </location>
</feature>
<feature type="compositionally biased region" description="Gly residues" evidence="1">
    <location>
        <begin position="214"/>
        <end position="224"/>
    </location>
</feature>
<sequence length="612" mass="59301">MPADVPVTPNPAGEPMTPPVGLAALLGERGLGLRHLAGPTMAEVHGVHASEMADPSPYLLGGELLLTAGAELTEAGAAAYAGRLARAGAAALGFGVTPVHEVVPPGLAEACERYGLPLVEVPPGTPFTAVARSVGRLMAEARTRELRRVAEAQQALAAAAARPDPVPALLSRLAASLGGWAALLAPGSDPAGAGRAAAGGVPGASGGAETADGAGFGGPAGGPPGSAEPTRPAAPDAGPTAAASDAAGAARGAAGTGRGSAGAAGTGRGATGAAGPGGAASTARGATSAGRDSAATGRDSAGAAGTGRGAIGAAGPGGVAATPAAAGAAAIVRGAAAGAVPDGEVLDAVAALVRRVVPGAAATATDSLGATSLAAYAVGGGRVLALATPGRTPGDHTIASIAAVLLSLVTAERPAGDEAAALTRLLLDGDPAGALAPGPWYAVHARGAGDPRALAAALGTVLLDPRGDGVRLLTDREPGPQPGWRLGVSAPAAPGALATAAAQARRALARAEAARTPLSRHTDPGFAGLVGEAEARAHAEALLEPLSPALRDTLRGWLAHHGSWDRSAAALGVHRNTVRQRVARCAALLDRDLDDPDVRMELWFALRRLPRV</sequence>
<dbReference type="Proteomes" id="UP001223390">
    <property type="component" value="Unassembled WGS sequence"/>
</dbReference>
<dbReference type="InterPro" id="IPR012914">
    <property type="entry name" value="PucR_dom"/>
</dbReference>
<dbReference type="Gene3D" id="1.10.10.2840">
    <property type="entry name" value="PucR C-terminal helix-turn-helix domain"/>
    <property type="match status" value="1"/>
</dbReference>
<dbReference type="EMBL" id="JASITI010000073">
    <property type="protein sequence ID" value="MDK9500792.1"/>
    <property type="molecule type" value="Genomic_DNA"/>
</dbReference>
<dbReference type="InterPro" id="IPR042070">
    <property type="entry name" value="PucR_C-HTH_sf"/>
</dbReference>
<comment type="caution">
    <text evidence="4">The sequence shown here is derived from an EMBL/GenBank/DDBJ whole genome shotgun (WGS) entry which is preliminary data.</text>
</comment>
<feature type="domain" description="PucR C-terminal helix-turn-helix" evidence="3">
    <location>
        <begin position="550"/>
        <end position="607"/>
    </location>
</feature>
<gene>
    <name evidence="4" type="ORF">QEZ40_006811</name>
</gene>
<reference evidence="4 5" key="1">
    <citation type="submission" date="2023-05" db="EMBL/GenBank/DDBJ databases">
        <title>Sequencing and Assembly of Streptomyces sp. NP73.</title>
        <authorList>
            <person name="Konwar A.N."/>
            <person name="Saikia K."/>
            <person name="Thakur D."/>
        </authorList>
    </citation>
    <scope>NUCLEOTIDE SEQUENCE [LARGE SCALE GENOMIC DNA]</scope>
    <source>
        <strain evidence="4 5">NP73</strain>
    </source>
</reference>
<keyword evidence="5" id="KW-1185">Reference proteome</keyword>
<organism evidence="4 5">
    <name type="scientific">Streptomyces katrae</name>
    <dbReference type="NCBI Taxonomy" id="68223"/>
    <lineage>
        <taxon>Bacteria</taxon>
        <taxon>Bacillati</taxon>
        <taxon>Actinomycetota</taxon>
        <taxon>Actinomycetes</taxon>
        <taxon>Kitasatosporales</taxon>
        <taxon>Streptomycetaceae</taxon>
        <taxon>Streptomyces</taxon>
    </lineage>
</organism>
<dbReference type="PANTHER" id="PTHR33744">
    <property type="entry name" value="CARBOHYDRATE DIACID REGULATOR"/>
    <property type="match status" value="1"/>
</dbReference>
<protein>
    <submittedName>
        <fullName evidence="4">Helix-turn-helix domain-containing protein</fullName>
    </submittedName>
</protein>
<feature type="domain" description="Purine catabolism PurC-like" evidence="2">
    <location>
        <begin position="42"/>
        <end position="136"/>
    </location>
</feature>
<evidence type="ECO:0000259" key="3">
    <source>
        <dbReference type="Pfam" id="PF13556"/>
    </source>
</evidence>
<feature type="region of interest" description="Disordered" evidence="1">
    <location>
        <begin position="191"/>
        <end position="304"/>
    </location>
</feature>
<dbReference type="Pfam" id="PF07905">
    <property type="entry name" value="PucR"/>
    <property type="match status" value="1"/>
</dbReference>
<evidence type="ECO:0000313" key="4">
    <source>
        <dbReference type="EMBL" id="MDK9500792.1"/>
    </source>
</evidence>